<accession>A0A3D8S3I7</accession>
<feature type="chain" id="PRO_5017752419" evidence="1">
    <location>
        <begin position="19"/>
        <end position="325"/>
    </location>
</feature>
<name>A0A3D8S3I7_9HELO</name>
<keyword evidence="4" id="KW-1185">Reference proteome</keyword>
<feature type="signal peptide" evidence="1">
    <location>
        <begin position="1"/>
        <end position="18"/>
    </location>
</feature>
<comment type="caution">
    <text evidence="3">The sequence shown here is derived from an EMBL/GenBank/DDBJ whole genome shotgun (WGS) entry which is preliminary data.</text>
</comment>
<proteinExistence type="predicted"/>
<dbReference type="InterPro" id="IPR015889">
    <property type="entry name" value="Intradiol_dOase_core"/>
</dbReference>
<reference evidence="3 4" key="1">
    <citation type="journal article" date="2018" name="IMA Fungus">
        <title>IMA Genome-F 9: Draft genome sequence of Annulohypoxylon stygium, Aspergillus mulundensis, Berkeleyomyces basicola (syn. Thielaviopsis basicola), Ceratocystis smalleyi, two Cercospora beticola strains, Coleophoma cylindrospora, Fusarium fracticaudum, Phialophora cf. hyalina, and Morchella septimelata.</title>
        <authorList>
            <person name="Wingfield B.D."/>
            <person name="Bills G.F."/>
            <person name="Dong Y."/>
            <person name="Huang W."/>
            <person name="Nel W.J."/>
            <person name="Swalarsk-Parry B.S."/>
            <person name="Vaghefi N."/>
            <person name="Wilken P.M."/>
            <person name="An Z."/>
            <person name="de Beer Z.W."/>
            <person name="De Vos L."/>
            <person name="Chen L."/>
            <person name="Duong T.A."/>
            <person name="Gao Y."/>
            <person name="Hammerbacher A."/>
            <person name="Kikkert J.R."/>
            <person name="Li Y."/>
            <person name="Li H."/>
            <person name="Li K."/>
            <person name="Li Q."/>
            <person name="Liu X."/>
            <person name="Ma X."/>
            <person name="Naidoo K."/>
            <person name="Pethybridge S.J."/>
            <person name="Sun J."/>
            <person name="Steenkamp E.T."/>
            <person name="van der Nest M.A."/>
            <person name="van Wyk S."/>
            <person name="Wingfield M.J."/>
            <person name="Xiong C."/>
            <person name="Yue Q."/>
            <person name="Zhang X."/>
        </authorList>
    </citation>
    <scope>NUCLEOTIDE SEQUENCE [LARGE SCALE GENOMIC DNA]</scope>
    <source>
        <strain evidence="3 4">BP5796</strain>
    </source>
</reference>
<dbReference type="PANTHER" id="PTHR34315:SF4">
    <property type="entry name" value="INTRADIOL RING-CLEAVAGE DIOXYGENASES DOMAIN-CONTAINING PROTEIN"/>
    <property type="match status" value="1"/>
</dbReference>
<keyword evidence="1" id="KW-0732">Signal</keyword>
<dbReference type="PANTHER" id="PTHR34315">
    <property type="match status" value="1"/>
</dbReference>
<protein>
    <submittedName>
        <fullName evidence="3">Protocatechuate-dioxygenase beta subunit protein</fullName>
    </submittedName>
</protein>
<dbReference type="SUPFAM" id="SSF49482">
    <property type="entry name" value="Aromatic compound dioxygenase"/>
    <property type="match status" value="1"/>
</dbReference>
<dbReference type="Proteomes" id="UP000256328">
    <property type="component" value="Unassembled WGS sequence"/>
</dbReference>
<evidence type="ECO:0000313" key="3">
    <source>
        <dbReference type="EMBL" id="RDW80877.1"/>
    </source>
</evidence>
<gene>
    <name evidence="3" type="ORF">BP5796_05575</name>
</gene>
<dbReference type="GO" id="GO:0008199">
    <property type="term" value="F:ferric iron binding"/>
    <property type="evidence" value="ECO:0007669"/>
    <property type="project" value="InterPro"/>
</dbReference>
<dbReference type="EMBL" id="PDLN01000007">
    <property type="protein sequence ID" value="RDW80877.1"/>
    <property type="molecule type" value="Genomic_DNA"/>
</dbReference>
<dbReference type="InterPro" id="IPR000627">
    <property type="entry name" value="Intradiol_dOase_C"/>
</dbReference>
<dbReference type="GO" id="GO:0016702">
    <property type="term" value="F:oxidoreductase activity, acting on single donors with incorporation of molecular oxygen, incorporation of two atoms of oxygen"/>
    <property type="evidence" value="ECO:0007669"/>
    <property type="project" value="InterPro"/>
</dbReference>
<dbReference type="Pfam" id="PF00775">
    <property type="entry name" value="Dioxygenase_C"/>
    <property type="match status" value="1"/>
</dbReference>
<organism evidence="3 4">
    <name type="scientific">Coleophoma crateriformis</name>
    <dbReference type="NCBI Taxonomy" id="565419"/>
    <lineage>
        <taxon>Eukaryota</taxon>
        <taxon>Fungi</taxon>
        <taxon>Dikarya</taxon>
        <taxon>Ascomycota</taxon>
        <taxon>Pezizomycotina</taxon>
        <taxon>Leotiomycetes</taxon>
        <taxon>Helotiales</taxon>
        <taxon>Dermateaceae</taxon>
        <taxon>Coleophoma</taxon>
    </lineage>
</organism>
<evidence type="ECO:0000259" key="2">
    <source>
        <dbReference type="Pfam" id="PF00775"/>
    </source>
</evidence>
<dbReference type="OrthoDB" id="121380at2759"/>
<keyword evidence="3" id="KW-0560">Oxidoreductase</keyword>
<keyword evidence="3" id="KW-0223">Dioxygenase</keyword>
<evidence type="ECO:0000313" key="4">
    <source>
        <dbReference type="Proteomes" id="UP000256328"/>
    </source>
</evidence>
<dbReference type="Gene3D" id="2.60.130.10">
    <property type="entry name" value="Aromatic compound dioxygenase"/>
    <property type="match status" value="1"/>
</dbReference>
<dbReference type="CDD" id="cd03457">
    <property type="entry name" value="intradiol_dioxygenase_like"/>
    <property type="match status" value="1"/>
</dbReference>
<evidence type="ECO:0000256" key="1">
    <source>
        <dbReference type="SAM" id="SignalP"/>
    </source>
</evidence>
<dbReference type="AlphaFoldDB" id="A0A3D8S3I7"/>
<sequence>MHFSSILVAAGLVASVSAHADHLSSQEIARRSGMSRRCADAAGIMNKKRHAKRMAKRSLEARANSTVVITTEKPFYETIQNDTCILSPEVTTGPYLYPQSQTLRQDMTENQVGVPLELDIGVMDMATCEPLPNVLVDLWHCNATGSYSSFTKLSPNTPFVELLSQLNINESDYNIGVTDLHTDTSTWLRGMWPSDQDGMLQMKTIFPGFYVERAIHIHTRVYTNWTLQSNGTVATRDVVSTGQLFVNETIATQIMALEPYVSHTEINRTTIAEDTLYPHAAKNGYYPVLSIVPTDGENIENGMVGYITIGVDTTAIETTILAGTD</sequence>
<feature type="domain" description="Intradiol ring-cleavage dioxygenases" evidence="2">
    <location>
        <begin position="100"/>
        <end position="218"/>
    </location>
</feature>